<evidence type="ECO:0000313" key="7">
    <source>
        <dbReference type="Proteomes" id="UP000282060"/>
    </source>
</evidence>
<dbReference type="InterPro" id="IPR020094">
    <property type="entry name" value="TruA/RsuA/RluB/E/F_N"/>
</dbReference>
<dbReference type="GO" id="GO:0003723">
    <property type="term" value="F:RNA binding"/>
    <property type="evidence" value="ECO:0007669"/>
    <property type="project" value="InterPro"/>
</dbReference>
<evidence type="ECO:0000259" key="5">
    <source>
        <dbReference type="Pfam" id="PF00849"/>
    </source>
</evidence>
<dbReference type="PROSITE" id="PS01149">
    <property type="entry name" value="PSI_RSU"/>
    <property type="match status" value="1"/>
</dbReference>
<dbReference type="NCBIfam" id="TIGR00093">
    <property type="entry name" value="pseudouridine synthase"/>
    <property type="match status" value="1"/>
</dbReference>
<accession>A0A431WHX4</accession>
<dbReference type="InterPro" id="IPR000748">
    <property type="entry name" value="PsdUridine_synth_RsuA/RluB/E/F"/>
</dbReference>
<dbReference type="InterPro" id="IPR050343">
    <property type="entry name" value="RsuA_PseudoU_synthase"/>
</dbReference>
<protein>
    <recommendedName>
        <fullName evidence="3">Pseudouridine synthase</fullName>
        <ecNumber evidence="3">5.4.99.-</ecNumber>
    </recommendedName>
</protein>
<dbReference type="Proteomes" id="UP000282060">
    <property type="component" value="Unassembled WGS sequence"/>
</dbReference>
<dbReference type="InterPro" id="IPR006145">
    <property type="entry name" value="PsdUridine_synth_RsuA/RluA"/>
</dbReference>
<dbReference type="AlphaFoldDB" id="A0A431WHX4"/>
<comment type="caution">
    <text evidence="6">The sequence shown here is derived from an EMBL/GenBank/DDBJ whole genome shotgun (WGS) entry which is preliminary data.</text>
</comment>
<dbReference type="SUPFAM" id="SSF55120">
    <property type="entry name" value="Pseudouridine synthase"/>
    <property type="match status" value="1"/>
</dbReference>
<dbReference type="Pfam" id="PF00849">
    <property type="entry name" value="PseudoU_synth_2"/>
    <property type="match status" value="1"/>
</dbReference>
<dbReference type="InterPro" id="IPR042092">
    <property type="entry name" value="PsdUridine_s_RsuA/RluB/E/F_cat"/>
</dbReference>
<evidence type="ECO:0000256" key="3">
    <source>
        <dbReference type="RuleBase" id="RU003887"/>
    </source>
</evidence>
<evidence type="ECO:0000256" key="2">
    <source>
        <dbReference type="ARBA" id="ARBA00023235"/>
    </source>
</evidence>
<keyword evidence="7" id="KW-1185">Reference proteome</keyword>
<organism evidence="6 7">
    <name type="scientific">Shewanella atlantica</name>
    <dbReference type="NCBI Taxonomy" id="271099"/>
    <lineage>
        <taxon>Bacteria</taxon>
        <taxon>Pseudomonadati</taxon>
        <taxon>Pseudomonadota</taxon>
        <taxon>Gammaproteobacteria</taxon>
        <taxon>Alteromonadales</taxon>
        <taxon>Shewanellaceae</taxon>
        <taxon>Shewanella</taxon>
    </lineage>
</organism>
<dbReference type="GO" id="GO:0009982">
    <property type="term" value="F:pseudouridine synthase activity"/>
    <property type="evidence" value="ECO:0007669"/>
    <property type="project" value="InterPro"/>
</dbReference>
<dbReference type="Gene3D" id="3.30.70.1560">
    <property type="entry name" value="Alpha-L RNA-binding motif"/>
    <property type="match status" value="1"/>
</dbReference>
<dbReference type="InterPro" id="IPR020103">
    <property type="entry name" value="PsdUridine_synth_cat_dom_sf"/>
</dbReference>
<dbReference type="GO" id="GO:0001522">
    <property type="term" value="P:pseudouridine synthesis"/>
    <property type="evidence" value="ECO:0007669"/>
    <property type="project" value="InterPro"/>
</dbReference>
<feature type="region of interest" description="Disordered" evidence="4">
    <location>
        <begin position="1"/>
        <end position="24"/>
    </location>
</feature>
<proteinExistence type="inferred from homology"/>
<feature type="region of interest" description="Disordered" evidence="4">
    <location>
        <begin position="150"/>
        <end position="169"/>
    </location>
</feature>
<dbReference type="PANTHER" id="PTHR47683:SF2">
    <property type="entry name" value="RNA-BINDING S4 DOMAIN-CONTAINING PROTEIN"/>
    <property type="match status" value="1"/>
</dbReference>
<dbReference type="EMBL" id="RXNV01000001">
    <property type="protein sequence ID" value="RTR34985.1"/>
    <property type="molecule type" value="Genomic_DNA"/>
</dbReference>
<dbReference type="Gene3D" id="3.30.70.580">
    <property type="entry name" value="Pseudouridine synthase I, catalytic domain, N-terminal subdomain"/>
    <property type="match status" value="1"/>
</dbReference>
<dbReference type="PANTHER" id="PTHR47683">
    <property type="entry name" value="PSEUDOURIDINE SYNTHASE FAMILY PROTEIN-RELATED"/>
    <property type="match status" value="1"/>
</dbReference>
<dbReference type="GO" id="GO:0006364">
    <property type="term" value="P:rRNA processing"/>
    <property type="evidence" value="ECO:0007669"/>
    <property type="project" value="UniProtKB-ARBA"/>
</dbReference>
<dbReference type="EC" id="5.4.99.-" evidence="3"/>
<reference evidence="6 7" key="1">
    <citation type="submission" date="2018-12" db="EMBL/GenBank/DDBJ databases">
        <authorList>
            <person name="Yu L."/>
        </authorList>
    </citation>
    <scope>NUCLEOTIDE SEQUENCE [LARGE SCALE GENOMIC DNA]</scope>
    <source>
        <strain evidence="6 7">HAW-EB5</strain>
    </source>
</reference>
<dbReference type="GO" id="GO:0140098">
    <property type="term" value="F:catalytic activity, acting on RNA"/>
    <property type="evidence" value="ECO:0007669"/>
    <property type="project" value="UniProtKB-ARBA"/>
</dbReference>
<comment type="similarity">
    <text evidence="1 3">Belongs to the pseudouridine synthase RsuA family.</text>
</comment>
<feature type="domain" description="Pseudouridine synthase RsuA/RluA-like" evidence="5">
    <location>
        <begin position="44"/>
        <end position="190"/>
    </location>
</feature>
<dbReference type="OrthoDB" id="9807213at2"/>
<keyword evidence="2 3" id="KW-0413">Isomerase</keyword>
<name>A0A431WHX4_9GAMM</name>
<gene>
    <name evidence="6" type="ORF">EKG39_04810</name>
</gene>
<sequence>MPEQKPMPRPQMDRSTESNTSDKINTECVSISDASQPHHHYKIFKPYGYLSQFVPERRKSKKLLAELALFPTGTMAIGRLDHDSEGLLLLTTDGMVSHQVRSKKIEKEYYVQLDGDIDEDAILKLQTGVEIGIKGEKYLTLPCKAYKLKNEPELPSNGRKPRDPRHGPMSWVSITISEGKNRQIRKMTAAAGFPTLRLVRVRIGNIHLEKMQSGEVIQLDDPSDIR</sequence>
<dbReference type="InterPro" id="IPR018496">
    <property type="entry name" value="PsdUridine_synth_RsuA/RluB_CS"/>
</dbReference>
<evidence type="ECO:0000256" key="1">
    <source>
        <dbReference type="ARBA" id="ARBA00008348"/>
    </source>
</evidence>
<evidence type="ECO:0000256" key="4">
    <source>
        <dbReference type="SAM" id="MobiDB-lite"/>
    </source>
</evidence>
<evidence type="ECO:0000313" key="6">
    <source>
        <dbReference type="EMBL" id="RTR34985.1"/>
    </source>
</evidence>